<sequence length="352" mass="36427">MAGSAAGATALAVLIVLLLVRAVVGPLQEVTRPMEDLADGEGDLTRRLPAEGRHEIANLARAFNAFAEKMRVAIKTVAASSAELSSATEELSATSIQSSAAITEQRQQTDSLATAMNQMTATTHEVSANISSTSDAAQEATRQANNGARVVSGTVEQINGVASKIEQAAITINELAQRAEAITSVLDVISGVAEQTNLLALNAAIEAARAGEQGRGFAVVADEVRTLAGRTQASAGEIGEIIAQLQASARESVDVMNLCRGDTDQATAMGAESGRALSAITASVATILDFSTQIASAAEEQSATTEEMNINTQAIHDMSTQNAAAIEQASATTRELARMATDLQGMVAQFRV</sequence>
<dbReference type="STRING" id="650891.SAMN05216203_2177"/>
<dbReference type="Gene3D" id="1.10.287.950">
    <property type="entry name" value="Methyl-accepting chemotaxis protein"/>
    <property type="match status" value="1"/>
</dbReference>
<evidence type="ECO:0000259" key="8">
    <source>
        <dbReference type="PROSITE" id="PS50111"/>
    </source>
</evidence>
<dbReference type="CDD" id="cd06225">
    <property type="entry name" value="HAMP"/>
    <property type="match status" value="1"/>
</dbReference>
<evidence type="ECO:0000256" key="1">
    <source>
        <dbReference type="ARBA" id="ARBA00004141"/>
    </source>
</evidence>
<dbReference type="FunFam" id="1.10.287.950:FF:000001">
    <property type="entry name" value="Methyl-accepting chemotaxis sensory transducer"/>
    <property type="match status" value="1"/>
</dbReference>
<protein>
    <submittedName>
        <fullName evidence="10">Methyl-accepting chemotaxis protein</fullName>
    </submittedName>
</protein>
<comment type="subcellular location">
    <subcellularLocation>
        <location evidence="1">Membrane</location>
        <topology evidence="1">Multi-pass membrane protein</topology>
    </subcellularLocation>
</comment>
<dbReference type="AlphaFoldDB" id="A0A1I6IED9"/>
<dbReference type="InterPro" id="IPR003660">
    <property type="entry name" value="HAMP_dom"/>
</dbReference>
<dbReference type="GO" id="GO:0006935">
    <property type="term" value="P:chemotaxis"/>
    <property type="evidence" value="ECO:0007669"/>
    <property type="project" value="UniProtKB-ARBA"/>
</dbReference>
<evidence type="ECO:0000256" key="7">
    <source>
        <dbReference type="PROSITE-ProRule" id="PRU00284"/>
    </source>
</evidence>
<keyword evidence="4" id="KW-0472">Membrane</keyword>
<dbReference type="GO" id="GO:0016020">
    <property type="term" value="C:membrane"/>
    <property type="evidence" value="ECO:0007669"/>
    <property type="project" value="UniProtKB-SubCell"/>
</dbReference>
<evidence type="ECO:0000256" key="6">
    <source>
        <dbReference type="ARBA" id="ARBA00029447"/>
    </source>
</evidence>
<keyword evidence="2" id="KW-0812">Transmembrane</keyword>
<dbReference type="Proteomes" id="UP000198644">
    <property type="component" value="Unassembled WGS sequence"/>
</dbReference>
<evidence type="ECO:0000256" key="4">
    <source>
        <dbReference type="ARBA" id="ARBA00023136"/>
    </source>
</evidence>
<organism evidence="10 11">
    <name type="scientific">Marinobacter daqiaonensis</name>
    <dbReference type="NCBI Taxonomy" id="650891"/>
    <lineage>
        <taxon>Bacteria</taxon>
        <taxon>Pseudomonadati</taxon>
        <taxon>Pseudomonadota</taxon>
        <taxon>Gammaproteobacteria</taxon>
        <taxon>Pseudomonadales</taxon>
        <taxon>Marinobacteraceae</taxon>
        <taxon>Marinobacter</taxon>
    </lineage>
</organism>
<keyword evidence="5 7" id="KW-0807">Transducer</keyword>
<evidence type="ECO:0000256" key="5">
    <source>
        <dbReference type="ARBA" id="ARBA00023224"/>
    </source>
</evidence>
<dbReference type="Pfam" id="PF00672">
    <property type="entry name" value="HAMP"/>
    <property type="match status" value="1"/>
</dbReference>
<keyword evidence="3" id="KW-1133">Transmembrane helix</keyword>
<dbReference type="EMBL" id="FOYW01000001">
    <property type="protein sequence ID" value="SFR65053.1"/>
    <property type="molecule type" value="Genomic_DNA"/>
</dbReference>
<dbReference type="Pfam" id="PF00015">
    <property type="entry name" value="MCPsignal"/>
    <property type="match status" value="1"/>
</dbReference>
<evidence type="ECO:0000313" key="11">
    <source>
        <dbReference type="Proteomes" id="UP000198644"/>
    </source>
</evidence>
<proteinExistence type="inferred from homology"/>
<dbReference type="RefSeq" id="WP_092012053.1">
    <property type="nucleotide sequence ID" value="NZ_FOYW01000001.1"/>
</dbReference>
<feature type="domain" description="Methyl-accepting transducer" evidence="8">
    <location>
        <begin position="80"/>
        <end position="316"/>
    </location>
</feature>
<dbReference type="SMART" id="SM00283">
    <property type="entry name" value="MA"/>
    <property type="match status" value="1"/>
</dbReference>
<keyword evidence="11" id="KW-1185">Reference proteome</keyword>
<accession>A0A1I6IED9</accession>
<dbReference type="SMART" id="SM00304">
    <property type="entry name" value="HAMP"/>
    <property type="match status" value="1"/>
</dbReference>
<evidence type="ECO:0000259" key="9">
    <source>
        <dbReference type="PROSITE" id="PS50885"/>
    </source>
</evidence>
<gene>
    <name evidence="10" type="ORF">SAMN05216203_2177</name>
</gene>
<dbReference type="GO" id="GO:0007165">
    <property type="term" value="P:signal transduction"/>
    <property type="evidence" value="ECO:0007669"/>
    <property type="project" value="UniProtKB-KW"/>
</dbReference>
<evidence type="ECO:0000256" key="3">
    <source>
        <dbReference type="ARBA" id="ARBA00022989"/>
    </source>
</evidence>
<evidence type="ECO:0000256" key="2">
    <source>
        <dbReference type="ARBA" id="ARBA00022692"/>
    </source>
</evidence>
<evidence type="ECO:0000313" key="10">
    <source>
        <dbReference type="EMBL" id="SFR65053.1"/>
    </source>
</evidence>
<dbReference type="PROSITE" id="PS50885">
    <property type="entry name" value="HAMP"/>
    <property type="match status" value="1"/>
</dbReference>
<dbReference type="InterPro" id="IPR004089">
    <property type="entry name" value="MCPsignal_dom"/>
</dbReference>
<comment type="similarity">
    <text evidence="6">Belongs to the methyl-accepting chemotaxis (MCP) protein family.</text>
</comment>
<name>A0A1I6IED9_9GAMM</name>
<dbReference type="PANTHER" id="PTHR32089">
    <property type="entry name" value="METHYL-ACCEPTING CHEMOTAXIS PROTEIN MCPB"/>
    <property type="match status" value="1"/>
</dbReference>
<dbReference type="SUPFAM" id="SSF58104">
    <property type="entry name" value="Methyl-accepting chemotaxis protein (MCP) signaling domain"/>
    <property type="match status" value="1"/>
</dbReference>
<reference evidence="10 11" key="1">
    <citation type="submission" date="2016-10" db="EMBL/GenBank/DDBJ databases">
        <authorList>
            <person name="de Groot N.N."/>
        </authorList>
    </citation>
    <scope>NUCLEOTIDE SEQUENCE [LARGE SCALE GENOMIC DNA]</scope>
    <source>
        <strain evidence="10 11">CGMCC 1.9167</strain>
    </source>
</reference>
<dbReference type="PROSITE" id="PS50111">
    <property type="entry name" value="CHEMOTAXIS_TRANSDUC_2"/>
    <property type="match status" value="1"/>
</dbReference>
<dbReference type="PANTHER" id="PTHR32089:SF119">
    <property type="entry name" value="METHYL-ACCEPTING CHEMOTAXIS PROTEIN CTPL"/>
    <property type="match status" value="1"/>
</dbReference>
<feature type="domain" description="HAMP" evidence="9">
    <location>
        <begin position="21"/>
        <end position="75"/>
    </location>
</feature>